<feature type="chain" id="PRO_5012662197" description="LPP20 lipoprotein" evidence="2">
    <location>
        <begin position="25"/>
        <end position="380"/>
    </location>
</feature>
<gene>
    <name evidence="3" type="ORF">SAMN02745674_00819</name>
</gene>
<dbReference type="EMBL" id="FUXP01000001">
    <property type="protein sequence ID" value="SJZ76607.1"/>
    <property type="molecule type" value="Genomic_DNA"/>
</dbReference>
<dbReference type="Proteomes" id="UP000190061">
    <property type="component" value="Unassembled WGS sequence"/>
</dbReference>
<evidence type="ECO:0000256" key="1">
    <source>
        <dbReference type="SAM" id="MobiDB-lite"/>
    </source>
</evidence>
<feature type="signal peptide" evidence="2">
    <location>
        <begin position="1"/>
        <end position="24"/>
    </location>
</feature>
<dbReference type="RefSeq" id="WP_234987688.1">
    <property type="nucleotide sequence ID" value="NZ_FUXP01000001.1"/>
</dbReference>
<sequence length="380" mass="40251">MQMTFRLRIAVCVLAALCALPALAQVVSSKGMATVSYSGRLSPDERQEAMRRATLSALESHVAETWVAKAKVFASRREEFGARLDQFVLGSTVLNESEDKKANTYTVVVRAEVNATLLRAELDAGSATATASMGDRSLVTALFVARMQDSVQTFRARDYHRADVKASGDASGSFSERTREGESIGGGSIGTSGSITQQASSNASSSVTTETGGSVTQRADNVAWKVTNAGEINTAMTGVFSGAGYEMVEAEYVEAESGGQLSVERVRSDFSAGDDLSPEVLRSTVAGVRTAGIPYLAFGTLDVGMRDTDPVSGNVRVYVTVTGKVLDVRGRFPRTISSVGPVQFAGLGRSEMEARTNALSIAAERTAQTMVDELNVRAVH</sequence>
<keyword evidence="4" id="KW-1185">Reference proteome</keyword>
<reference evidence="3 4" key="1">
    <citation type="submission" date="2017-02" db="EMBL/GenBank/DDBJ databases">
        <authorList>
            <person name="Peterson S.W."/>
        </authorList>
    </citation>
    <scope>NUCLEOTIDE SEQUENCE [LARGE SCALE GENOMIC DNA]</scope>
    <source>
        <strain evidence="3 4">DSM 21749</strain>
    </source>
</reference>
<accession>A0A1T4NC40</accession>
<feature type="region of interest" description="Disordered" evidence="1">
    <location>
        <begin position="165"/>
        <end position="215"/>
    </location>
</feature>
<dbReference type="STRING" id="1122188.SAMN02745674_00819"/>
<feature type="compositionally biased region" description="Low complexity" evidence="1">
    <location>
        <begin position="204"/>
        <end position="215"/>
    </location>
</feature>
<evidence type="ECO:0000313" key="4">
    <source>
        <dbReference type="Proteomes" id="UP000190061"/>
    </source>
</evidence>
<evidence type="ECO:0008006" key="5">
    <source>
        <dbReference type="Google" id="ProtNLM"/>
    </source>
</evidence>
<organism evidence="3 4">
    <name type="scientific">Lysobacter spongiicola DSM 21749</name>
    <dbReference type="NCBI Taxonomy" id="1122188"/>
    <lineage>
        <taxon>Bacteria</taxon>
        <taxon>Pseudomonadati</taxon>
        <taxon>Pseudomonadota</taxon>
        <taxon>Gammaproteobacteria</taxon>
        <taxon>Lysobacterales</taxon>
        <taxon>Lysobacteraceae</taxon>
        <taxon>Novilysobacter</taxon>
    </lineage>
</organism>
<name>A0A1T4NC40_9GAMM</name>
<protein>
    <recommendedName>
        <fullName evidence="5">LPP20 lipoprotein</fullName>
    </recommendedName>
</protein>
<keyword evidence="2" id="KW-0732">Signal</keyword>
<dbReference type="AlphaFoldDB" id="A0A1T4NC40"/>
<proteinExistence type="predicted"/>
<evidence type="ECO:0000256" key="2">
    <source>
        <dbReference type="SAM" id="SignalP"/>
    </source>
</evidence>
<evidence type="ECO:0000313" key="3">
    <source>
        <dbReference type="EMBL" id="SJZ76607.1"/>
    </source>
</evidence>